<comment type="caution">
    <text evidence="1">The sequence shown here is derived from an EMBL/GenBank/DDBJ whole genome shotgun (WGS) entry which is preliminary data.</text>
</comment>
<evidence type="ECO:0000313" key="2">
    <source>
        <dbReference type="Proteomes" id="UP001519460"/>
    </source>
</evidence>
<name>A0ABD0JRL1_9CAEN</name>
<sequence length="106" mass="12070">MLSRPTLLQTSIVRLDSVCYVEPSMSHQSPVLSKASCRWLNAAAAATHSEECLRNSWNQYVSQETDTCRQVVAVQIISVVVHTRRNVCLPSLERNTGWFAKPHRWM</sequence>
<dbReference type="AlphaFoldDB" id="A0ABD0JRL1"/>
<dbReference type="Proteomes" id="UP001519460">
    <property type="component" value="Unassembled WGS sequence"/>
</dbReference>
<protein>
    <submittedName>
        <fullName evidence="1">Uncharacterized protein</fullName>
    </submittedName>
</protein>
<keyword evidence="2" id="KW-1185">Reference proteome</keyword>
<gene>
    <name evidence="1" type="ORF">BaRGS_00031182</name>
</gene>
<reference evidence="1 2" key="1">
    <citation type="journal article" date="2023" name="Sci. Data">
        <title>Genome assembly of the Korean intertidal mud-creeper Batillaria attramentaria.</title>
        <authorList>
            <person name="Patra A.K."/>
            <person name="Ho P.T."/>
            <person name="Jun S."/>
            <person name="Lee S.J."/>
            <person name="Kim Y."/>
            <person name="Won Y.J."/>
        </authorList>
    </citation>
    <scope>NUCLEOTIDE SEQUENCE [LARGE SCALE GENOMIC DNA]</scope>
    <source>
        <strain evidence="1">Wonlab-2016</strain>
    </source>
</reference>
<proteinExistence type="predicted"/>
<dbReference type="EMBL" id="JACVVK020000346">
    <property type="protein sequence ID" value="KAK7477577.1"/>
    <property type="molecule type" value="Genomic_DNA"/>
</dbReference>
<evidence type="ECO:0000313" key="1">
    <source>
        <dbReference type="EMBL" id="KAK7477577.1"/>
    </source>
</evidence>
<accession>A0ABD0JRL1</accession>
<organism evidence="1 2">
    <name type="scientific">Batillaria attramentaria</name>
    <dbReference type="NCBI Taxonomy" id="370345"/>
    <lineage>
        <taxon>Eukaryota</taxon>
        <taxon>Metazoa</taxon>
        <taxon>Spiralia</taxon>
        <taxon>Lophotrochozoa</taxon>
        <taxon>Mollusca</taxon>
        <taxon>Gastropoda</taxon>
        <taxon>Caenogastropoda</taxon>
        <taxon>Sorbeoconcha</taxon>
        <taxon>Cerithioidea</taxon>
        <taxon>Batillariidae</taxon>
        <taxon>Batillaria</taxon>
    </lineage>
</organism>